<dbReference type="GO" id="GO:0005759">
    <property type="term" value="C:mitochondrial matrix"/>
    <property type="evidence" value="ECO:0007669"/>
    <property type="project" value="UniProtKB-SubCell"/>
</dbReference>
<dbReference type="InterPro" id="IPR045179">
    <property type="entry name" value="YgfZ/GcvT"/>
</dbReference>
<feature type="non-terminal residue" evidence="7">
    <location>
        <position position="387"/>
    </location>
</feature>
<dbReference type="PANTHER" id="PTHR22602:SF0">
    <property type="entry name" value="TRANSFERASE CAF17, MITOCHONDRIAL-RELATED"/>
    <property type="match status" value="1"/>
</dbReference>
<evidence type="ECO:0000313" key="8">
    <source>
        <dbReference type="Proteomes" id="UP000250140"/>
    </source>
</evidence>
<name>A0A8E2JUL2_9PEZI</name>
<organism evidence="7 8">
    <name type="scientific">Glonium stellatum</name>
    <dbReference type="NCBI Taxonomy" id="574774"/>
    <lineage>
        <taxon>Eukaryota</taxon>
        <taxon>Fungi</taxon>
        <taxon>Dikarya</taxon>
        <taxon>Ascomycota</taxon>
        <taxon>Pezizomycotina</taxon>
        <taxon>Dothideomycetes</taxon>
        <taxon>Pleosporomycetidae</taxon>
        <taxon>Gloniales</taxon>
        <taxon>Gloniaceae</taxon>
        <taxon>Glonium</taxon>
    </lineage>
</organism>
<dbReference type="Gene3D" id="3.30.1360.120">
    <property type="entry name" value="Probable tRNA modification gtpase trme, domain 1"/>
    <property type="match status" value="1"/>
</dbReference>
<reference evidence="7 8" key="1">
    <citation type="journal article" date="2016" name="Nat. Commun.">
        <title>Ectomycorrhizal ecology is imprinted in the genome of the dominant symbiotic fungus Cenococcum geophilum.</title>
        <authorList>
            <consortium name="DOE Joint Genome Institute"/>
            <person name="Peter M."/>
            <person name="Kohler A."/>
            <person name="Ohm R.A."/>
            <person name="Kuo A."/>
            <person name="Krutzmann J."/>
            <person name="Morin E."/>
            <person name="Arend M."/>
            <person name="Barry K.W."/>
            <person name="Binder M."/>
            <person name="Choi C."/>
            <person name="Clum A."/>
            <person name="Copeland A."/>
            <person name="Grisel N."/>
            <person name="Haridas S."/>
            <person name="Kipfer T."/>
            <person name="LaButti K."/>
            <person name="Lindquist E."/>
            <person name="Lipzen A."/>
            <person name="Maire R."/>
            <person name="Meier B."/>
            <person name="Mihaltcheva S."/>
            <person name="Molinier V."/>
            <person name="Murat C."/>
            <person name="Poggeler S."/>
            <person name="Quandt C.A."/>
            <person name="Sperisen C."/>
            <person name="Tritt A."/>
            <person name="Tisserant E."/>
            <person name="Crous P.W."/>
            <person name="Henrissat B."/>
            <person name="Nehls U."/>
            <person name="Egli S."/>
            <person name="Spatafora J.W."/>
            <person name="Grigoriev I.V."/>
            <person name="Martin F.M."/>
        </authorList>
    </citation>
    <scope>NUCLEOTIDE SEQUENCE [LARGE SCALE GENOMIC DNA]</scope>
    <source>
        <strain evidence="7 8">CBS 207.34</strain>
    </source>
</reference>
<dbReference type="GO" id="GO:0008168">
    <property type="term" value="F:methyltransferase activity"/>
    <property type="evidence" value="ECO:0007669"/>
    <property type="project" value="UniProtKB-KW"/>
</dbReference>
<dbReference type="OrthoDB" id="191995at2759"/>
<dbReference type="InterPro" id="IPR057460">
    <property type="entry name" value="CAF17_C"/>
</dbReference>
<evidence type="ECO:0000259" key="6">
    <source>
        <dbReference type="Pfam" id="PF25455"/>
    </source>
</evidence>
<proteinExistence type="inferred from homology"/>
<dbReference type="PANTHER" id="PTHR22602">
    <property type="entry name" value="TRANSFERASE CAF17, MITOCHONDRIAL-RELATED"/>
    <property type="match status" value="1"/>
</dbReference>
<sequence>RRTYSSQPNPPKSLPPAGTAELFHRRLIYLSGPDAPKFLQGLTTNNVDPKATIPWYSAFLDARGRMMWDSFIYPDPSNEASTWACFIEVDGTEADNLFKHLRRHKLRSKIEIRLVEEAEASVWAGWQDNGAAESEPHSSSPGYSASDLASYKFALHDPRAPGFGWRAVLPKSGLGSGSSNPSDLLSSREASDLPVIDVTSYHIRRYLYGIPEGPKEMPPASALPMESNVDLMHGIDFRKGCYVGQELTIRTKHTGIVRKRILPVQLYHRTEGVSGALSMASYDPNWRLQNTGEPTQNKHPPTGTDIKQLDEDGAAKKGRATGKFLTGISNIGLALCRLEMMTDIKVSAEGGNWRPGMEFGMQWNKEGAEGEHETVRIMPIVPQWLRD</sequence>
<dbReference type="GO" id="GO:0016226">
    <property type="term" value="P:iron-sulfur cluster assembly"/>
    <property type="evidence" value="ECO:0007669"/>
    <property type="project" value="TreeGrafter"/>
</dbReference>
<dbReference type="AlphaFoldDB" id="A0A8E2JUL2"/>
<keyword evidence="3" id="KW-0496">Mitochondrion</keyword>
<evidence type="ECO:0000256" key="5">
    <source>
        <dbReference type="ARBA" id="ARBA00093637"/>
    </source>
</evidence>
<evidence type="ECO:0000313" key="7">
    <source>
        <dbReference type="EMBL" id="OCL10280.1"/>
    </source>
</evidence>
<dbReference type="EMBL" id="KV749273">
    <property type="protein sequence ID" value="OCL10280.1"/>
    <property type="molecule type" value="Genomic_DNA"/>
</dbReference>
<comment type="similarity">
    <text evidence="4">Belongs to the GcvT family. CAF17/IBA57 subfamily.</text>
</comment>
<gene>
    <name evidence="7" type="ORF">AOQ84DRAFT_276079</name>
</gene>
<dbReference type="Pfam" id="PF25455">
    <property type="entry name" value="Beta-barrel_CAF17_C"/>
    <property type="match status" value="1"/>
</dbReference>
<dbReference type="Proteomes" id="UP000250140">
    <property type="component" value="Unassembled WGS sequence"/>
</dbReference>
<dbReference type="InterPro" id="IPR027266">
    <property type="entry name" value="TrmE/GcvT-like"/>
</dbReference>
<dbReference type="NCBIfam" id="TIGR03317">
    <property type="entry name" value="ygfZ_signature"/>
    <property type="match status" value="1"/>
</dbReference>
<evidence type="ECO:0000256" key="3">
    <source>
        <dbReference type="ARBA" id="ARBA00023128"/>
    </source>
</evidence>
<keyword evidence="2" id="KW-0809">Transit peptide</keyword>
<evidence type="ECO:0000256" key="1">
    <source>
        <dbReference type="ARBA" id="ARBA00004305"/>
    </source>
</evidence>
<evidence type="ECO:0000256" key="2">
    <source>
        <dbReference type="ARBA" id="ARBA00022946"/>
    </source>
</evidence>
<comment type="subcellular location">
    <subcellularLocation>
        <location evidence="1">Mitochondrion matrix</location>
    </subcellularLocation>
</comment>
<keyword evidence="8" id="KW-1185">Reference proteome</keyword>
<accession>A0A8E2JUL2</accession>
<dbReference type="InterPro" id="IPR017703">
    <property type="entry name" value="YgfZ/GCV_T_CS"/>
</dbReference>
<dbReference type="SUPFAM" id="SSF103025">
    <property type="entry name" value="Folate-binding domain"/>
    <property type="match status" value="1"/>
</dbReference>
<keyword evidence="7" id="KW-0808">Transferase</keyword>
<feature type="non-terminal residue" evidence="7">
    <location>
        <position position="1"/>
    </location>
</feature>
<feature type="domain" description="CAF17 C-terminal" evidence="6">
    <location>
        <begin position="258"/>
        <end position="350"/>
    </location>
</feature>
<keyword evidence="7" id="KW-0489">Methyltransferase</keyword>
<protein>
    <recommendedName>
        <fullName evidence="5">Iron-sulfur cluster assembly factor IBA57 homolog, mitochondrial</fullName>
    </recommendedName>
</protein>
<dbReference type="GO" id="GO:0032259">
    <property type="term" value="P:methylation"/>
    <property type="evidence" value="ECO:0007669"/>
    <property type="project" value="UniProtKB-KW"/>
</dbReference>
<evidence type="ECO:0000256" key="4">
    <source>
        <dbReference type="ARBA" id="ARBA00093447"/>
    </source>
</evidence>